<dbReference type="RefSeq" id="WP_269880922.1">
    <property type="nucleotide sequence ID" value="NZ_JAQAGZ010000004.1"/>
</dbReference>
<reference evidence="1 2" key="1">
    <citation type="submission" date="2022-12" db="EMBL/GenBank/DDBJ databases">
        <title>Draft genome sequence of Paenibacillus sp. dW9.</title>
        <authorList>
            <person name="Choi E.-W."/>
            <person name="Kim D.-U."/>
        </authorList>
    </citation>
    <scope>NUCLEOTIDE SEQUENCE [LARGE SCALE GENOMIC DNA]</scope>
    <source>
        <strain evidence="2">dW9</strain>
    </source>
</reference>
<protein>
    <submittedName>
        <fullName evidence="1">PIG-L family deacetylase</fullName>
    </submittedName>
</protein>
<sequence>MTPQTIAFVYAHPDDETFLSAALIRELADAGHKPVLLLATKGDAGKKNGAFGHLSNEELAAVREREMDKAAAILGLAATRYLGYPDGQSNKADEAEFIQRIVDFLQRHQPSVVVTFPEDGGNFHPDHMMISKMATAAVLSGRCPSVRKLYYVFSTSLADRGLTASVSIDTESRWPMKAEALRAHESQILAIQRYFGDLEAFPENRRYESFVLAWERGVLWPPARPERSVLDGLDKLDG</sequence>
<comment type="caution">
    <text evidence="1">The sequence shown here is derived from an EMBL/GenBank/DDBJ whole genome shotgun (WGS) entry which is preliminary data.</text>
</comment>
<dbReference type="PANTHER" id="PTHR12993:SF11">
    <property type="entry name" value="N-ACETYLGLUCOSAMINYL-PHOSPHATIDYLINOSITOL DE-N-ACETYLASE"/>
    <property type="match status" value="1"/>
</dbReference>
<dbReference type="PANTHER" id="PTHR12993">
    <property type="entry name" value="N-ACETYLGLUCOSAMINYL-PHOSPHATIDYLINOSITOL DE-N-ACETYLASE-RELATED"/>
    <property type="match status" value="1"/>
</dbReference>
<gene>
    <name evidence="1" type="ORF">O9H85_08545</name>
</gene>
<evidence type="ECO:0000313" key="1">
    <source>
        <dbReference type="EMBL" id="MCZ8512481.1"/>
    </source>
</evidence>
<dbReference type="EMBL" id="JAQAGZ010000004">
    <property type="protein sequence ID" value="MCZ8512481.1"/>
    <property type="molecule type" value="Genomic_DNA"/>
</dbReference>
<keyword evidence="2" id="KW-1185">Reference proteome</keyword>
<organism evidence="1 2">
    <name type="scientific">Paenibacillus gyeongsangnamensis</name>
    <dbReference type="NCBI Taxonomy" id="3388067"/>
    <lineage>
        <taxon>Bacteria</taxon>
        <taxon>Bacillati</taxon>
        <taxon>Bacillota</taxon>
        <taxon>Bacilli</taxon>
        <taxon>Bacillales</taxon>
        <taxon>Paenibacillaceae</taxon>
        <taxon>Paenibacillus</taxon>
    </lineage>
</organism>
<dbReference type="Gene3D" id="3.40.50.10320">
    <property type="entry name" value="LmbE-like"/>
    <property type="match status" value="1"/>
</dbReference>
<dbReference type="SUPFAM" id="SSF102588">
    <property type="entry name" value="LmbE-like"/>
    <property type="match status" value="1"/>
</dbReference>
<dbReference type="InterPro" id="IPR003737">
    <property type="entry name" value="GlcNAc_PI_deacetylase-related"/>
</dbReference>
<accession>A0ABT4Q6R0</accession>
<dbReference type="Pfam" id="PF02585">
    <property type="entry name" value="PIG-L"/>
    <property type="match status" value="1"/>
</dbReference>
<name>A0ABT4Q6R0_9BACL</name>
<dbReference type="InterPro" id="IPR024078">
    <property type="entry name" value="LmbE-like_dom_sf"/>
</dbReference>
<dbReference type="Proteomes" id="UP001527882">
    <property type="component" value="Unassembled WGS sequence"/>
</dbReference>
<proteinExistence type="predicted"/>
<evidence type="ECO:0000313" key="2">
    <source>
        <dbReference type="Proteomes" id="UP001527882"/>
    </source>
</evidence>